<evidence type="ECO:0000313" key="3">
    <source>
        <dbReference type="WBParaSite" id="TTAC_0001057601-mRNA-1"/>
    </source>
</evidence>
<sequence>MAIISNSNRTEIDGDFIANIFDFVEQLDSPVSAGSRGLHVFLTGIDDEERQNQRERLFTVDDAALKRVAQTLRDHLVCAKRVGRAVLGPKSAELVEKKKDQDKEWSVVDLSQAN</sequence>
<dbReference type="WBParaSite" id="TTAC_0001057601-mRNA-1">
    <property type="protein sequence ID" value="TTAC_0001057601-mRNA-1"/>
    <property type="gene ID" value="TTAC_0001057601"/>
</dbReference>
<dbReference type="InterPro" id="IPR011249">
    <property type="entry name" value="Metalloenz_LuxS/M16"/>
</dbReference>
<evidence type="ECO:0000313" key="1">
    <source>
        <dbReference type="EMBL" id="VDM35539.1"/>
    </source>
</evidence>
<dbReference type="GO" id="GO:0046872">
    <property type="term" value="F:metal ion binding"/>
    <property type="evidence" value="ECO:0007669"/>
    <property type="project" value="InterPro"/>
</dbReference>
<proteinExistence type="predicted"/>
<dbReference type="SUPFAM" id="SSF63411">
    <property type="entry name" value="LuxS/MPP-like metallohydrolase"/>
    <property type="match status" value="1"/>
</dbReference>
<dbReference type="AlphaFoldDB" id="A0A0R3XAJ9"/>
<dbReference type="STRING" id="6205.A0A0R3XAJ9"/>
<evidence type="ECO:0000313" key="2">
    <source>
        <dbReference type="Proteomes" id="UP000274429"/>
    </source>
</evidence>
<reference evidence="1 2" key="2">
    <citation type="submission" date="2018-11" db="EMBL/GenBank/DDBJ databases">
        <authorList>
            <consortium name="Pathogen Informatics"/>
        </authorList>
    </citation>
    <scope>NUCLEOTIDE SEQUENCE [LARGE SCALE GENOMIC DNA]</scope>
</reference>
<dbReference type="Proteomes" id="UP000274429">
    <property type="component" value="Unassembled WGS sequence"/>
</dbReference>
<reference evidence="3" key="1">
    <citation type="submission" date="2017-02" db="UniProtKB">
        <authorList>
            <consortium name="WormBaseParasite"/>
        </authorList>
    </citation>
    <scope>IDENTIFICATION</scope>
</reference>
<dbReference type="Gene3D" id="3.30.830.10">
    <property type="entry name" value="Metalloenzyme, LuxS/M16 peptidase-like"/>
    <property type="match status" value="1"/>
</dbReference>
<gene>
    <name evidence="1" type="ORF">TTAC_LOCUS10559</name>
</gene>
<accession>A0A0R3XAJ9</accession>
<dbReference type="OrthoDB" id="10250783at2759"/>
<name>A0A0R3XAJ9_HYDTA</name>
<protein>
    <submittedName>
        <fullName evidence="3">Histidinol dehydrogenase</fullName>
    </submittedName>
</protein>
<organism evidence="3">
    <name type="scientific">Hydatigena taeniaeformis</name>
    <name type="common">Feline tapeworm</name>
    <name type="synonym">Taenia taeniaeformis</name>
    <dbReference type="NCBI Taxonomy" id="6205"/>
    <lineage>
        <taxon>Eukaryota</taxon>
        <taxon>Metazoa</taxon>
        <taxon>Spiralia</taxon>
        <taxon>Lophotrochozoa</taxon>
        <taxon>Platyhelminthes</taxon>
        <taxon>Cestoda</taxon>
        <taxon>Eucestoda</taxon>
        <taxon>Cyclophyllidea</taxon>
        <taxon>Taeniidae</taxon>
        <taxon>Hydatigera</taxon>
    </lineage>
</organism>
<keyword evidence="2" id="KW-1185">Reference proteome</keyword>
<dbReference type="EMBL" id="UYWX01021857">
    <property type="protein sequence ID" value="VDM35539.1"/>
    <property type="molecule type" value="Genomic_DNA"/>
</dbReference>